<proteinExistence type="predicted"/>
<dbReference type="SUPFAM" id="SSF52540">
    <property type="entry name" value="P-loop containing nucleoside triphosphate hydrolases"/>
    <property type="match status" value="1"/>
</dbReference>
<dbReference type="KEGG" id="cchl:FPL14_28890"/>
<gene>
    <name evidence="1" type="ORF">FPL14_28890</name>
</gene>
<reference evidence="1 2" key="1">
    <citation type="submission" date="2019-07" db="EMBL/GenBank/DDBJ databases">
        <authorList>
            <person name="Kim J.K."/>
            <person name="Cheong H.-M."/>
            <person name="Choi Y."/>
            <person name="Hwang K.J."/>
            <person name="Lee S."/>
            <person name="Choi C."/>
        </authorList>
    </citation>
    <scope>NUCLEOTIDE SEQUENCE [LARGE SCALE GENOMIC DNA]</scope>
    <source>
        <strain evidence="1 2">KS 22</strain>
    </source>
</reference>
<dbReference type="EMBL" id="CP041969">
    <property type="protein sequence ID" value="QMV45241.1"/>
    <property type="molecule type" value="Genomic_DNA"/>
</dbReference>
<dbReference type="Gene3D" id="3.40.50.300">
    <property type="entry name" value="P-loop containing nucleotide triphosphate hydrolases"/>
    <property type="match status" value="1"/>
</dbReference>
<evidence type="ECO:0000313" key="2">
    <source>
        <dbReference type="Proteomes" id="UP000515679"/>
    </source>
</evidence>
<evidence type="ECO:0008006" key="3">
    <source>
        <dbReference type="Google" id="ProtNLM"/>
    </source>
</evidence>
<accession>A0A7G5C7Q7</accession>
<dbReference type="AlphaFoldDB" id="A0A7G5C7Q7"/>
<dbReference type="Proteomes" id="UP000515679">
    <property type="component" value="Chromosome"/>
</dbReference>
<name>A0A7G5C7Q7_9BACL</name>
<keyword evidence="2" id="KW-1185">Reference proteome</keyword>
<evidence type="ECO:0000313" key="1">
    <source>
        <dbReference type="EMBL" id="QMV45241.1"/>
    </source>
</evidence>
<organism evidence="1 2">
    <name type="scientific">Cohnella cholangitidis</name>
    <dbReference type="NCBI Taxonomy" id="2598458"/>
    <lineage>
        <taxon>Bacteria</taxon>
        <taxon>Bacillati</taxon>
        <taxon>Bacillota</taxon>
        <taxon>Bacilli</taxon>
        <taxon>Bacillales</taxon>
        <taxon>Paenibacillaceae</taxon>
        <taxon>Cohnella</taxon>
    </lineage>
</organism>
<dbReference type="InterPro" id="IPR027417">
    <property type="entry name" value="P-loop_NTPase"/>
</dbReference>
<protein>
    <recommendedName>
        <fullName evidence="3">ATPase AAA-type core domain-containing protein</fullName>
    </recommendedName>
</protein>
<sequence length="170" mass="19738">MHFERLIFSLEKWFEVIDEFTLEFNVNSREFVKQSRPVMKRITDLSLGQKVVAILSFVFKFGYHVNDNTPLIIDQPEDNLDNQYIYKNLVGSLREIKNTRQVIVVTHSSTIVTNADAEQVIVMASDNEKGWVERCGYPSDPIIKHIMNYLEGGIDSFRHKMTTYTTMLPS</sequence>